<name>A0A250XS45_9CHLO</name>
<organism evidence="2 3">
    <name type="scientific">Chlamydomonas eustigma</name>
    <dbReference type="NCBI Taxonomy" id="1157962"/>
    <lineage>
        <taxon>Eukaryota</taxon>
        <taxon>Viridiplantae</taxon>
        <taxon>Chlorophyta</taxon>
        <taxon>core chlorophytes</taxon>
        <taxon>Chlorophyceae</taxon>
        <taxon>CS clade</taxon>
        <taxon>Chlamydomonadales</taxon>
        <taxon>Chlamydomonadaceae</taxon>
        <taxon>Chlamydomonas</taxon>
    </lineage>
</organism>
<proteinExistence type="predicted"/>
<sequence>MDIGEELAKNPKPELFHLLKPFVEGDLKKLNSVRKKLGLKELDSFGQKATISIGSSRSEESSSEESSSDDSDSDKEEANKKGQNAAKANKISSSKPEATVPA</sequence>
<protein>
    <submittedName>
        <fullName evidence="2">Uncharacterized protein</fullName>
    </submittedName>
</protein>
<dbReference type="AlphaFoldDB" id="A0A250XS45"/>
<feature type="region of interest" description="Disordered" evidence="1">
    <location>
        <begin position="48"/>
        <end position="102"/>
    </location>
</feature>
<reference evidence="2 3" key="1">
    <citation type="submission" date="2017-08" db="EMBL/GenBank/DDBJ databases">
        <title>Acidophilic green algal genome provides insights into adaptation to an acidic environment.</title>
        <authorList>
            <person name="Hirooka S."/>
            <person name="Hirose Y."/>
            <person name="Kanesaki Y."/>
            <person name="Higuchi S."/>
            <person name="Fujiwara T."/>
            <person name="Onuma R."/>
            <person name="Era A."/>
            <person name="Ohbayashi R."/>
            <person name="Uzuka A."/>
            <person name="Nozaki H."/>
            <person name="Yoshikawa H."/>
            <person name="Miyagishima S.Y."/>
        </authorList>
    </citation>
    <scope>NUCLEOTIDE SEQUENCE [LARGE SCALE GENOMIC DNA]</scope>
    <source>
        <strain evidence="2 3">NIES-2499</strain>
    </source>
</reference>
<gene>
    <name evidence="2" type="ORF">CEUSTIGMA_g13035.t1</name>
</gene>
<evidence type="ECO:0000313" key="3">
    <source>
        <dbReference type="Proteomes" id="UP000232323"/>
    </source>
</evidence>
<evidence type="ECO:0000313" key="2">
    <source>
        <dbReference type="EMBL" id="GAX85620.1"/>
    </source>
</evidence>
<dbReference type="Proteomes" id="UP000232323">
    <property type="component" value="Unassembled WGS sequence"/>
</dbReference>
<feature type="compositionally biased region" description="Acidic residues" evidence="1">
    <location>
        <begin position="61"/>
        <end position="75"/>
    </location>
</feature>
<keyword evidence="3" id="KW-1185">Reference proteome</keyword>
<comment type="caution">
    <text evidence="2">The sequence shown here is derived from an EMBL/GenBank/DDBJ whole genome shotgun (WGS) entry which is preliminary data.</text>
</comment>
<accession>A0A250XS45</accession>
<feature type="compositionally biased region" description="Low complexity" evidence="1">
    <location>
        <begin position="81"/>
        <end position="90"/>
    </location>
</feature>
<dbReference type="EMBL" id="BEGY01000180">
    <property type="protein sequence ID" value="GAX85620.1"/>
    <property type="molecule type" value="Genomic_DNA"/>
</dbReference>
<evidence type="ECO:0000256" key="1">
    <source>
        <dbReference type="SAM" id="MobiDB-lite"/>
    </source>
</evidence>